<sequence length="111" mass="12633">MYFFERFVKFGVEYSPNCQQDSHLITQNSNSAKLCGNELSIINSNGPSFKFEGFFNHHYYSVEDVYTEPIVNDIRIVLKTDGSSQKKGFSIEIKTSLTKAISGHLAYCTFL</sequence>
<reference evidence="1 2" key="1">
    <citation type="submission" date="2020-08" db="EMBL/GenBank/DDBJ databases">
        <authorList>
            <person name="Hejnol A."/>
        </authorList>
    </citation>
    <scope>NUCLEOTIDE SEQUENCE [LARGE SCALE GENOMIC DNA]</scope>
</reference>
<dbReference type="Proteomes" id="UP000549394">
    <property type="component" value="Unassembled WGS sequence"/>
</dbReference>
<name>A0A7I8WEH9_9ANNE</name>
<organism evidence="1 2">
    <name type="scientific">Dimorphilus gyrociliatus</name>
    <dbReference type="NCBI Taxonomy" id="2664684"/>
    <lineage>
        <taxon>Eukaryota</taxon>
        <taxon>Metazoa</taxon>
        <taxon>Spiralia</taxon>
        <taxon>Lophotrochozoa</taxon>
        <taxon>Annelida</taxon>
        <taxon>Polychaeta</taxon>
        <taxon>Polychaeta incertae sedis</taxon>
        <taxon>Dinophilidae</taxon>
        <taxon>Dimorphilus</taxon>
    </lineage>
</organism>
<dbReference type="AlphaFoldDB" id="A0A7I8WEH9"/>
<dbReference type="Gene3D" id="2.60.120.290">
    <property type="entry name" value="Spermadhesin, CUB domain"/>
    <property type="match status" value="1"/>
</dbReference>
<evidence type="ECO:0000313" key="1">
    <source>
        <dbReference type="EMBL" id="CAD5126582.1"/>
    </source>
</evidence>
<dbReference type="EMBL" id="CAJFCJ010000063">
    <property type="protein sequence ID" value="CAD5126582.1"/>
    <property type="molecule type" value="Genomic_DNA"/>
</dbReference>
<keyword evidence="2" id="KW-1185">Reference proteome</keyword>
<comment type="caution">
    <text evidence="1">The sequence shown here is derived from an EMBL/GenBank/DDBJ whole genome shotgun (WGS) entry which is preliminary data.</text>
</comment>
<accession>A0A7I8WEH9</accession>
<proteinExistence type="predicted"/>
<gene>
    <name evidence="1" type="ORF">DGYR_LOCUS13820</name>
</gene>
<protein>
    <submittedName>
        <fullName evidence="1">DgyrCDS14673</fullName>
    </submittedName>
</protein>
<evidence type="ECO:0000313" key="2">
    <source>
        <dbReference type="Proteomes" id="UP000549394"/>
    </source>
</evidence>
<dbReference type="InterPro" id="IPR035914">
    <property type="entry name" value="Sperma_CUB_dom_sf"/>
</dbReference>